<keyword evidence="3 5" id="KW-0949">S-adenosyl-L-methionine</keyword>
<accession>A0A540VGS8</accession>
<name>A0A540VGS8_9CHLR</name>
<comment type="catalytic activity">
    <reaction evidence="5">
        <text>7-aminomethyl-7-carbaguanosine(34) in tRNA + S-adenosyl-L-methionine = epoxyqueuosine(34) in tRNA + adenine + L-methionine + 2 H(+)</text>
        <dbReference type="Rhea" id="RHEA:32155"/>
        <dbReference type="Rhea" id="RHEA-COMP:10342"/>
        <dbReference type="Rhea" id="RHEA-COMP:18582"/>
        <dbReference type="ChEBI" id="CHEBI:15378"/>
        <dbReference type="ChEBI" id="CHEBI:16708"/>
        <dbReference type="ChEBI" id="CHEBI:57844"/>
        <dbReference type="ChEBI" id="CHEBI:59789"/>
        <dbReference type="ChEBI" id="CHEBI:82833"/>
        <dbReference type="ChEBI" id="CHEBI:194443"/>
        <dbReference type="EC" id="2.4.99.17"/>
    </reaction>
</comment>
<evidence type="ECO:0000256" key="1">
    <source>
        <dbReference type="ARBA" id="ARBA00022490"/>
    </source>
</evidence>
<dbReference type="HAMAP" id="MF_00113">
    <property type="entry name" value="QueA"/>
    <property type="match status" value="1"/>
</dbReference>
<dbReference type="GO" id="GO:0051075">
    <property type="term" value="F:S-adenosylmethionine:tRNA ribosyltransferase-isomerase activity"/>
    <property type="evidence" value="ECO:0007669"/>
    <property type="project" value="UniProtKB-EC"/>
</dbReference>
<dbReference type="PANTHER" id="PTHR30307">
    <property type="entry name" value="S-ADENOSYLMETHIONINE:TRNA RIBOSYLTRANSFERASE-ISOMERASE"/>
    <property type="match status" value="1"/>
</dbReference>
<dbReference type="NCBIfam" id="TIGR00113">
    <property type="entry name" value="queA"/>
    <property type="match status" value="1"/>
</dbReference>
<dbReference type="GO" id="GO:0008616">
    <property type="term" value="P:tRNA queuosine(34) biosynthetic process"/>
    <property type="evidence" value="ECO:0007669"/>
    <property type="project" value="UniProtKB-UniRule"/>
</dbReference>
<proteinExistence type="inferred from homology"/>
<comment type="pathway">
    <text evidence="5">tRNA modification; tRNA-queuosine biosynthesis.</text>
</comment>
<dbReference type="InterPro" id="IPR003699">
    <property type="entry name" value="QueA"/>
</dbReference>
<keyword evidence="4 5" id="KW-0671">Queuosine biosynthesis</keyword>
<gene>
    <name evidence="5 6" type="primary">queA</name>
    <name evidence="6" type="ORF">FKZ61_10685</name>
</gene>
<dbReference type="InterPro" id="IPR036100">
    <property type="entry name" value="QueA_sf"/>
</dbReference>
<comment type="subcellular location">
    <subcellularLocation>
        <location evidence="5">Cytoplasm</location>
    </subcellularLocation>
</comment>
<keyword evidence="7" id="KW-1185">Reference proteome</keyword>
<dbReference type="RefSeq" id="WP_141610115.1">
    <property type="nucleotide sequence ID" value="NZ_VIGC02000011.1"/>
</dbReference>
<dbReference type="FunCoup" id="A0A540VGS8">
    <property type="interactions" value="330"/>
</dbReference>
<dbReference type="PANTHER" id="PTHR30307:SF0">
    <property type="entry name" value="S-ADENOSYLMETHIONINE:TRNA RIBOSYLTRANSFERASE-ISOMERASE"/>
    <property type="match status" value="1"/>
</dbReference>
<dbReference type="OrthoDB" id="9805933at2"/>
<keyword evidence="6" id="KW-0328">Glycosyltransferase</keyword>
<dbReference type="Proteomes" id="UP000317371">
    <property type="component" value="Unassembled WGS sequence"/>
</dbReference>
<dbReference type="EMBL" id="VIGC01000011">
    <property type="protein sequence ID" value="TQE95892.1"/>
    <property type="molecule type" value="Genomic_DNA"/>
</dbReference>
<evidence type="ECO:0000313" key="7">
    <source>
        <dbReference type="Proteomes" id="UP000317371"/>
    </source>
</evidence>
<dbReference type="EC" id="2.4.99.17" evidence="5"/>
<dbReference type="SUPFAM" id="SSF111337">
    <property type="entry name" value="QueA-like"/>
    <property type="match status" value="1"/>
</dbReference>
<evidence type="ECO:0000256" key="5">
    <source>
        <dbReference type="HAMAP-Rule" id="MF_00113"/>
    </source>
</evidence>
<comment type="function">
    <text evidence="5">Transfers and isomerizes the ribose moiety from AdoMet to the 7-aminomethyl group of 7-deazaguanine (preQ1-tRNA) to give epoxyqueuosine (oQ-tRNA).</text>
</comment>
<dbReference type="Gene3D" id="3.40.1780.10">
    <property type="entry name" value="QueA-like"/>
    <property type="match status" value="1"/>
</dbReference>
<evidence type="ECO:0000256" key="4">
    <source>
        <dbReference type="ARBA" id="ARBA00022785"/>
    </source>
</evidence>
<evidence type="ECO:0000256" key="3">
    <source>
        <dbReference type="ARBA" id="ARBA00022691"/>
    </source>
</evidence>
<comment type="similarity">
    <text evidence="5">Belongs to the QueA family.</text>
</comment>
<dbReference type="InterPro" id="IPR042118">
    <property type="entry name" value="QueA_dom1"/>
</dbReference>
<protein>
    <recommendedName>
        <fullName evidence="5">S-adenosylmethionine:tRNA ribosyltransferase-isomerase</fullName>
        <ecNumber evidence="5">2.4.99.17</ecNumber>
    </recommendedName>
    <alternativeName>
        <fullName evidence="5">Queuosine biosynthesis protein QueA</fullName>
    </alternativeName>
</protein>
<dbReference type="InterPro" id="IPR042119">
    <property type="entry name" value="QueA_dom2"/>
</dbReference>
<evidence type="ECO:0000313" key="6">
    <source>
        <dbReference type="EMBL" id="TQE95892.1"/>
    </source>
</evidence>
<comment type="subunit">
    <text evidence="5">Monomer.</text>
</comment>
<dbReference type="NCBIfam" id="NF001140">
    <property type="entry name" value="PRK00147.1"/>
    <property type="match status" value="1"/>
</dbReference>
<comment type="caution">
    <text evidence="6">The sequence shown here is derived from an EMBL/GenBank/DDBJ whole genome shotgun (WGS) entry which is preliminary data.</text>
</comment>
<evidence type="ECO:0000256" key="2">
    <source>
        <dbReference type="ARBA" id="ARBA00022679"/>
    </source>
</evidence>
<dbReference type="AlphaFoldDB" id="A0A540VGS8"/>
<organism evidence="6 7">
    <name type="scientific">Litorilinea aerophila</name>
    <dbReference type="NCBI Taxonomy" id="1204385"/>
    <lineage>
        <taxon>Bacteria</taxon>
        <taxon>Bacillati</taxon>
        <taxon>Chloroflexota</taxon>
        <taxon>Caldilineae</taxon>
        <taxon>Caldilineales</taxon>
        <taxon>Caldilineaceae</taxon>
        <taxon>Litorilinea</taxon>
    </lineage>
</organism>
<reference evidence="6 7" key="1">
    <citation type="submission" date="2019-06" db="EMBL/GenBank/DDBJ databases">
        <title>Genome sequence of Litorilinea aerophila BAA-2444.</title>
        <authorList>
            <person name="Maclea K.S."/>
            <person name="Maurais E.G."/>
            <person name="Iannazzi L.C."/>
        </authorList>
    </citation>
    <scope>NUCLEOTIDE SEQUENCE [LARGE SCALE GENOMIC DNA]</scope>
    <source>
        <strain evidence="6 7">ATCC BAA-2444</strain>
    </source>
</reference>
<dbReference type="GO" id="GO:0005737">
    <property type="term" value="C:cytoplasm"/>
    <property type="evidence" value="ECO:0007669"/>
    <property type="project" value="UniProtKB-SubCell"/>
</dbReference>
<dbReference type="UniPathway" id="UPA00392"/>
<keyword evidence="2 5" id="KW-0808">Transferase</keyword>
<keyword evidence="6" id="KW-0413">Isomerase</keyword>
<sequence length="371" mass="41198">MKTALFDYDLPPELIAQEPAEPRDSSRLMVLHRADGRIEHRRFRDIGDYLRAGDLLVANDSRVIPARLHGHKSTGGKVEIFLLRKLDQAGSEWECLTRGRNLVAGVQVQVEPLASGEEEPAPPVEATIVAVNPSGTRVVRFAQPISPYLHQLGEIPLPPYITAYQGDRERYQTVYSRPEGSVAAPTAGLHFTPELLVALRKQGVGFETVTLHVGLDTFKPVEAEEVEKHTIHTEWAELSADTARRINQVSLQGGRIVAVGTTTVRTLEWAATGAQGIDPYDPQACPWQRTAAFAGPVDLYIYPGYRFRAVDGLITNFHLPRSSLLMLVSAFVGQHHPEDLDWGRRTLLAAYEVAKQEGYRFYSFGDAMLIL</sequence>
<dbReference type="InParanoid" id="A0A540VGS8"/>
<dbReference type="Gene3D" id="2.40.10.240">
    <property type="entry name" value="QueA-like"/>
    <property type="match status" value="1"/>
</dbReference>
<keyword evidence="1 5" id="KW-0963">Cytoplasm</keyword>
<dbReference type="Pfam" id="PF02547">
    <property type="entry name" value="Queuosine_synth"/>
    <property type="match status" value="1"/>
</dbReference>